<dbReference type="STRING" id="1586267.GCA_001418685_00332"/>
<reference evidence="2 3" key="1">
    <citation type="submission" date="2016-01" db="EMBL/GenBank/DDBJ databases">
        <authorList>
            <person name="McClelland M."/>
            <person name="Jain A."/>
            <person name="Saraogi P."/>
            <person name="Mendelson R."/>
            <person name="Westerman R."/>
            <person name="SanMiguel P."/>
            <person name="Csonka L."/>
        </authorList>
    </citation>
    <scope>NUCLEOTIDE SEQUENCE [LARGE SCALE GENOMIC DNA]</scope>
    <source>
        <strain evidence="2 3">R-53146</strain>
    </source>
</reference>
<dbReference type="RefSeq" id="WP_055424742.1">
    <property type="nucleotide sequence ID" value="NZ_FCOR01000002.1"/>
</dbReference>
<feature type="transmembrane region" description="Helical" evidence="1">
    <location>
        <begin position="73"/>
        <end position="93"/>
    </location>
</feature>
<dbReference type="Proteomes" id="UP000182761">
    <property type="component" value="Unassembled WGS sequence"/>
</dbReference>
<protein>
    <submittedName>
        <fullName evidence="2">Uncharacterized protein</fullName>
    </submittedName>
</protein>
<sequence>MSKKKNFLCIEESVFKSLGKTGYIIIFVGIFSLLMVLVDFILHCFVDNHYTSQFLFSGEIPFSKWINLMWKNYSYSSFKIVFFALIFIILGSYRSKILTSEFSK</sequence>
<feature type="transmembrane region" description="Helical" evidence="1">
    <location>
        <begin position="21"/>
        <end position="42"/>
    </location>
</feature>
<gene>
    <name evidence="2" type="ORF">Ga0061079_10254</name>
</gene>
<evidence type="ECO:0000256" key="1">
    <source>
        <dbReference type="SAM" id="Phobius"/>
    </source>
</evidence>
<evidence type="ECO:0000313" key="3">
    <source>
        <dbReference type="Proteomes" id="UP000182761"/>
    </source>
</evidence>
<name>A0A0X3ANQ3_9FLAO</name>
<keyword evidence="1" id="KW-1133">Transmembrane helix</keyword>
<accession>A0A0X3ANQ3</accession>
<organism evidence="2 3">
    <name type="scientific">Apibacter mensalis</name>
    <dbReference type="NCBI Taxonomy" id="1586267"/>
    <lineage>
        <taxon>Bacteria</taxon>
        <taxon>Pseudomonadati</taxon>
        <taxon>Bacteroidota</taxon>
        <taxon>Flavobacteriia</taxon>
        <taxon>Flavobacteriales</taxon>
        <taxon>Weeksellaceae</taxon>
        <taxon>Apibacter</taxon>
    </lineage>
</organism>
<keyword evidence="1" id="KW-0472">Membrane</keyword>
<evidence type="ECO:0000313" key="2">
    <source>
        <dbReference type="EMBL" id="CVK15508.1"/>
    </source>
</evidence>
<keyword evidence="3" id="KW-1185">Reference proteome</keyword>
<dbReference type="OrthoDB" id="1453253at2"/>
<dbReference type="EMBL" id="FCOR01000002">
    <property type="protein sequence ID" value="CVK15508.1"/>
    <property type="molecule type" value="Genomic_DNA"/>
</dbReference>
<keyword evidence="1" id="KW-0812">Transmembrane</keyword>
<dbReference type="AlphaFoldDB" id="A0A0X3ANQ3"/>
<proteinExistence type="predicted"/>